<proteinExistence type="predicted"/>
<feature type="domain" description="HTH araC/xylS-type" evidence="4">
    <location>
        <begin position="220"/>
        <end position="321"/>
    </location>
</feature>
<dbReference type="PROSITE" id="PS01124">
    <property type="entry name" value="HTH_ARAC_FAMILY_2"/>
    <property type="match status" value="1"/>
</dbReference>
<dbReference type="Pfam" id="PF14525">
    <property type="entry name" value="AraC_binding_2"/>
    <property type="match status" value="1"/>
</dbReference>
<evidence type="ECO:0000256" key="2">
    <source>
        <dbReference type="ARBA" id="ARBA00023125"/>
    </source>
</evidence>
<dbReference type="InterPro" id="IPR018060">
    <property type="entry name" value="HTH_AraC"/>
</dbReference>
<evidence type="ECO:0000313" key="6">
    <source>
        <dbReference type="Proteomes" id="UP001224433"/>
    </source>
</evidence>
<dbReference type="PANTHER" id="PTHR46796">
    <property type="entry name" value="HTH-TYPE TRANSCRIPTIONAL ACTIVATOR RHAS-RELATED"/>
    <property type="match status" value="1"/>
</dbReference>
<dbReference type="RefSeq" id="WP_306104702.1">
    <property type="nucleotide sequence ID" value="NZ_CP120983.1"/>
</dbReference>
<dbReference type="EMBL" id="CP120983">
    <property type="protein sequence ID" value="WLQ67816.1"/>
    <property type="molecule type" value="Genomic_DNA"/>
</dbReference>
<evidence type="ECO:0000256" key="1">
    <source>
        <dbReference type="ARBA" id="ARBA00023015"/>
    </source>
</evidence>
<dbReference type="PANTHER" id="PTHR46796:SF6">
    <property type="entry name" value="ARAC SUBFAMILY"/>
    <property type="match status" value="1"/>
</dbReference>
<name>A0ABY9JP60_9ACTN</name>
<evidence type="ECO:0000313" key="5">
    <source>
        <dbReference type="EMBL" id="WLQ67816.1"/>
    </source>
</evidence>
<protein>
    <submittedName>
        <fullName evidence="5">Helix-turn-helix domain-containing protein</fullName>
    </submittedName>
</protein>
<keyword evidence="6" id="KW-1185">Reference proteome</keyword>
<dbReference type="Proteomes" id="UP001224433">
    <property type="component" value="Chromosome"/>
</dbReference>
<dbReference type="Pfam" id="PF12833">
    <property type="entry name" value="HTH_18"/>
    <property type="match status" value="1"/>
</dbReference>
<dbReference type="SMART" id="SM00342">
    <property type="entry name" value="HTH_ARAC"/>
    <property type="match status" value="1"/>
</dbReference>
<dbReference type="InterPro" id="IPR009057">
    <property type="entry name" value="Homeodomain-like_sf"/>
</dbReference>
<keyword evidence="1" id="KW-0805">Transcription regulation</keyword>
<organism evidence="5 6">
    <name type="scientific">Streptomyces glycanivorans</name>
    <dbReference type="NCBI Taxonomy" id="3033808"/>
    <lineage>
        <taxon>Bacteria</taxon>
        <taxon>Bacillati</taxon>
        <taxon>Actinomycetota</taxon>
        <taxon>Actinomycetes</taxon>
        <taxon>Kitasatosporales</taxon>
        <taxon>Streptomycetaceae</taxon>
        <taxon>Streptomyces</taxon>
    </lineage>
</organism>
<sequence>MAFTEFDTAELPAEYRFDWWREVVARGVAPTRITSDHAADFAGSAGSLDLGRLQVTTMSFPGLRSERTAGLISRSDPETYELTLILAGAMVVGQGRNETRLRAGDFAMWTSSRPYSGHAESGPVTGDSRAIILHLPRALVPLPEAKIDQLLAVGIPARSGTGRVLAQFLGSVVEEAAVLDATERERLGGTSLDLTTGFLAHHLDAQEYLPPEARHAMLLARVDTFLRDNLSDTRLTPRAVAAQHHISVRLLHHLFRGRDESVAATIRRLRLERCRADLADPRLRAMPVQDIGARWGLVDAATFSRLFRTTFEVTPGEYRRASRMKAALLDDDGGGRTQQCCGQCETRRRSEG</sequence>
<dbReference type="SUPFAM" id="SSF46689">
    <property type="entry name" value="Homeodomain-like"/>
    <property type="match status" value="1"/>
</dbReference>
<dbReference type="InterPro" id="IPR035418">
    <property type="entry name" value="AraC-bd_2"/>
</dbReference>
<keyword evidence="3" id="KW-0804">Transcription</keyword>
<gene>
    <name evidence="5" type="ORF">P8A20_31525</name>
</gene>
<dbReference type="Gene3D" id="1.10.10.60">
    <property type="entry name" value="Homeodomain-like"/>
    <property type="match status" value="1"/>
</dbReference>
<dbReference type="InterPro" id="IPR050204">
    <property type="entry name" value="AraC_XylS_family_regulators"/>
</dbReference>
<accession>A0ABY9JP60</accession>
<keyword evidence="2" id="KW-0238">DNA-binding</keyword>
<evidence type="ECO:0000256" key="3">
    <source>
        <dbReference type="ARBA" id="ARBA00023163"/>
    </source>
</evidence>
<evidence type="ECO:0000259" key="4">
    <source>
        <dbReference type="PROSITE" id="PS01124"/>
    </source>
</evidence>
<reference evidence="5 6" key="1">
    <citation type="submission" date="2023-03" db="EMBL/GenBank/DDBJ databases">
        <title>Isolation and description of six Streptomyces strains from soil environments, able to metabolize different microbial glucans.</title>
        <authorList>
            <person name="Widen T."/>
            <person name="Larsbrink J."/>
        </authorList>
    </citation>
    <scope>NUCLEOTIDE SEQUENCE [LARGE SCALE GENOMIC DNA]</scope>
    <source>
        <strain evidence="5 6">Alt3</strain>
    </source>
</reference>